<organism evidence="12 13">
    <name type="scientific">Paraglaciecola mesophila</name>
    <dbReference type="NCBI Taxonomy" id="197222"/>
    <lineage>
        <taxon>Bacteria</taxon>
        <taxon>Pseudomonadati</taxon>
        <taxon>Pseudomonadota</taxon>
        <taxon>Gammaproteobacteria</taxon>
        <taxon>Alteromonadales</taxon>
        <taxon>Alteromonadaceae</taxon>
        <taxon>Paraglaciecola</taxon>
    </lineage>
</organism>
<dbReference type="PRINTS" id="PR00371">
    <property type="entry name" value="FPNCR"/>
</dbReference>
<evidence type="ECO:0000313" key="13">
    <source>
        <dbReference type="Proteomes" id="UP000464524"/>
    </source>
</evidence>
<keyword evidence="13" id="KW-1185">Reference proteome</keyword>
<dbReference type="RefSeq" id="WP_160178381.1">
    <property type="nucleotide sequence ID" value="NZ_CP047656.1"/>
</dbReference>
<evidence type="ECO:0000256" key="7">
    <source>
        <dbReference type="ARBA" id="ARBA00022857"/>
    </source>
</evidence>
<evidence type="ECO:0000256" key="5">
    <source>
        <dbReference type="ARBA" id="ARBA00022741"/>
    </source>
</evidence>
<evidence type="ECO:0000256" key="2">
    <source>
        <dbReference type="ARBA" id="ARBA00008312"/>
    </source>
</evidence>
<dbReference type="InterPro" id="IPR039261">
    <property type="entry name" value="FNR_nucleotide-bd"/>
</dbReference>
<dbReference type="Pfam" id="PF00175">
    <property type="entry name" value="NAD_binding_1"/>
    <property type="match status" value="1"/>
</dbReference>
<feature type="domain" description="FAD-binding FR-type" evidence="11">
    <location>
        <begin position="1"/>
        <end position="102"/>
    </location>
</feature>
<evidence type="ECO:0000256" key="4">
    <source>
        <dbReference type="ARBA" id="ARBA00022630"/>
    </source>
</evidence>
<proteinExistence type="inferred from homology"/>
<reference evidence="12 13" key="1">
    <citation type="submission" date="2019-12" db="EMBL/GenBank/DDBJ databases">
        <title>Genome sequencing and assembly of endphytes of Porphyra tenera.</title>
        <authorList>
            <person name="Park J.M."/>
            <person name="Shin R."/>
            <person name="Jo S.H."/>
        </authorList>
    </citation>
    <scope>NUCLEOTIDE SEQUENCE [LARGE SCALE GENOMIC DNA]</scope>
    <source>
        <strain evidence="12 13">GPM4</strain>
    </source>
</reference>
<evidence type="ECO:0000256" key="8">
    <source>
        <dbReference type="ARBA" id="ARBA00023002"/>
    </source>
</evidence>
<dbReference type="InterPro" id="IPR051930">
    <property type="entry name" value="FNR_type-1"/>
</dbReference>
<dbReference type="AlphaFoldDB" id="A0A857JES7"/>
<keyword evidence="5" id="KW-0547">Nucleotide-binding</keyword>
<name>A0A857JES7_9ALTE</name>
<comment type="cofactor">
    <cofactor evidence="9">
        <name>[2Fe-2S] cluster</name>
        <dbReference type="ChEBI" id="CHEBI:190135"/>
    </cofactor>
</comment>
<dbReference type="GO" id="GO:0000166">
    <property type="term" value="F:nucleotide binding"/>
    <property type="evidence" value="ECO:0007669"/>
    <property type="project" value="UniProtKB-KW"/>
</dbReference>
<dbReference type="PANTHER" id="PTHR47878">
    <property type="entry name" value="OXIDOREDUCTASE FAD/NAD(P)-BINDING DOMAIN PROTEIN"/>
    <property type="match status" value="1"/>
</dbReference>
<dbReference type="GO" id="GO:0004324">
    <property type="term" value="F:ferredoxin-NADP+ reductase activity"/>
    <property type="evidence" value="ECO:0007669"/>
    <property type="project" value="UniProtKB-EC"/>
</dbReference>
<dbReference type="Pfam" id="PF00970">
    <property type="entry name" value="FAD_binding_6"/>
    <property type="match status" value="1"/>
</dbReference>
<gene>
    <name evidence="12" type="ORF">FX988_00727</name>
</gene>
<comment type="similarity">
    <text evidence="2">Belongs to the ferredoxin--NADP reductase type 1 family.</text>
</comment>
<accession>A0A857JES7</accession>
<evidence type="ECO:0000256" key="6">
    <source>
        <dbReference type="ARBA" id="ARBA00022827"/>
    </source>
</evidence>
<dbReference type="PROSITE" id="PS51384">
    <property type="entry name" value="FAD_FR"/>
    <property type="match status" value="1"/>
</dbReference>
<dbReference type="SUPFAM" id="SSF52343">
    <property type="entry name" value="Ferredoxin reductase-like, C-terminal NADP-linked domain"/>
    <property type="match status" value="1"/>
</dbReference>
<dbReference type="EMBL" id="CP047656">
    <property type="protein sequence ID" value="QHJ10513.1"/>
    <property type="molecule type" value="Genomic_DNA"/>
</dbReference>
<dbReference type="CDD" id="cd06195">
    <property type="entry name" value="FNR1"/>
    <property type="match status" value="1"/>
</dbReference>
<keyword evidence="7" id="KW-0521">NADP</keyword>
<keyword evidence="8 12" id="KW-0560">Oxidoreductase</keyword>
<evidence type="ECO:0000256" key="3">
    <source>
        <dbReference type="ARBA" id="ARBA00013223"/>
    </source>
</evidence>
<dbReference type="OrthoDB" id="9784483at2"/>
<dbReference type="InterPro" id="IPR001433">
    <property type="entry name" value="OxRdtase_FAD/NAD-bd"/>
</dbReference>
<evidence type="ECO:0000256" key="1">
    <source>
        <dbReference type="ARBA" id="ARBA00001974"/>
    </source>
</evidence>
<evidence type="ECO:0000313" key="12">
    <source>
        <dbReference type="EMBL" id="QHJ10513.1"/>
    </source>
</evidence>
<dbReference type="EC" id="1.18.1.2" evidence="3"/>
<sequence>MRNVIKECVTFVHHWNETLFSFKTTRQKSFTFESGQFVMIGLELAGKPLMRAYSIASANYADELEFFSIKVPDGALTSQLQKIQAGDEVMLTTRATGTLVPGYLQPGKNLYLLSTGTGLAPFMSIIQDPNIYEQYDKIVLVHGVRWASELAYQQEIEVSLPNNPFFGDLVQDKLLYYPTVTREPYEYNSLKTDNGLCHHEGRITDLLLSNKLTNDLHLADIDPENDRFMLCGNDAMLKDLAGILDAKGFMKANSRSQGHYVIEQAFIEK</sequence>
<dbReference type="InterPro" id="IPR033892">
    <property type="entry name" value="FNR_bac"/>
</dbReference>
<dbReference type="Proteomes" id="UP000464524">
    <property type="component" value="Chromosome"/>
</dbReference>
<dbReference type="Gene3D" id="2.40.30.10">
    <property type="entry name" value="Translation factors"/>
    <property type="match status" value="1"/>
</dbReference>
<dbReference type="GO" id="GO:0034599">
    <property type="term" value="P:cellular response to oxidative stress"/>
    <property type="evidence" value="ECO:0007669"/>
    <property type="project" value="TreeGrafter"/>
</dbReference>
<dbReference type="KEGG" id="pmes:FX988_00727"/>
<dbReference type="InterPro" id="IPR008333">
    <property type="entry name" value="Cbr1-like_FAD-bd_dom"/>
</dbReference>
<dbReference type="SUPFAM" id="SSF63380">
    <property type="entry name" value="Riboflavin synthase domain-like"/>
    <property type="match status" value="1"/>
</dbReference>
<evidence type="ECO:0000256" key="9">
    <source>
        <dbReference type="ARBA" id="ARBA00034078"/>
    </source>
</evidence>
<dbReference type="InterPro" id="IPR001709">
    <property type="entry name" value="Flavoprot_Pyr_Nucl_cyt_Rdtase"/>
</dbReference>
<keyword evidence="6" id="KW-0274">FAD</keyword>
<dbReference type="InterPro" id="IPR017927">
    <property type="entry name" value="FAD-bd_FR_type"/>
</dbReference>
<comment type="cofactor">
    <cofactor evidence="1">
        <name>FAD</name>
        <dbReference type="ChEBI" id="CHEBI:57692"/>
    </cofactor>
</comment>
<dbReference type="GO" id="GO:0042167">
    <property type="term" value="P:heme catabolic process"/>
    <property type="evidence" value="ECO:0007669"/>
    <property type="project" value="TreeGrafter"/>
</dbReference>
<dbReference type="Gene3D" id="3.40.50.80">
    <property type="entry name" value="Nucleotide-binding domain of ferredoxin-NADP reductase (FNR) module"/>
    <property type="match status" value="1"/>
</dbReference>
<keyword evidence="4" id="KW-0285">Flavoprotein</keyword>
<comment type="catalytic activity">
    <reaction evidence="10">
        <text>2 reduced [2Fe-2S]-[ferredoxin] + NADP(+) + H(+) = 2 oxidized [2Fe-2S]-[ferredoxin] + NADPH</text>
        <dbReference type="Rhea" id="RHEA:20125"/>
        <dbReference type="Rhea" id="RHEA-COMP:10000"/>
        <dbReference type="Rhea" id="RHEA-COMP:10001"/>
        <dbReference type="ChEBI" id="CHEBI:15378"/>
        <dbReference type="ChEBI" id="CHEBI:33737"/>
        <dbReference type="ChEBI" id="CHEBI:33738"/>
        <dbReference type="ChEBI" id="CHEBI:57783"/>
        <dbReference type="ChEBI" id="CHEBI:58349"/>
        <dbReference type="EC" id="1.18.1.2"/>
    </reaction>
</comment>
<dbReference type="PANTHER" id="PTHR47878:SF1">
    <property type="entry name" value="FLAVODOXIN_FERREDOXIN--NADP REDUCTASE"/>
    <property type="match status" value="1"/>
</dbReference>
<dbReference type="InterPro" id="IPR017938">
    <property type="entry name" value="Riboflavin_synthase-like_b-brl"/>
</dbReference>
<evidence type="ECO:0000259" key="11">
    <source>
        <dbReference type="PROSITE" id="PS51384"/>
    </source>
</evidence>
<protein>
    <recommendedName>
        <fullName evidence="3">ferredoxin--NADP(+) reductase</fullName>
        <ecNumber evidence="3">1.18.1.2</ecNumber>
    </recommendedName>
</protein>
<evidence type="ECO:0000256" key="10">
    <source>
        <dbReference type="ARBA" id="ARBA00047776"/>
    </source>
</evidence>